<feature type="non-terminal residue" evidence="6">
    <location>
        <position position="664"/>
    </location>
</feature>
<name>S8DN22_9LAMI</name>
<dbReference type="FunFam" id="3.40.605.10:FF:000003">
    <property type="entry name" value="Methylmalonate-semialdehyde dehydrogenase [acylating]"/>
    <property type="match status" value="1"/>
</dbReference>
<dbReference type="GO" id="GO:0006210">
    <property type="term" value="P:thymine catabolic process"/>
    <property type="evidence" value="ECO:0007669"/>
    <property type="project" value="TreeGrafter"/>
</dbReference>
<dbReference type="Pfam" id="PF00171">
    <property type="entry name" value="Aldedh"/>
    <property type="match status" value="1"/>
</dbReference>
<keyword evidence="3" id="KW-0560">Oxidoreductase</keyword>
<dbReference type="SUPFAM" id="SSF53720">
    <property type="entry name" value="ALDH-like"/>
    <property type="match status" value="1"/>
</dbReference>
<dbReference type="EC" id="1.2.1.27" evidence="2"/>
<dbReference type="GO" id="GO:0004491">
    <property type="term" value="F:methylmalonate-semialdehyde dehydrogenase (acylating, NAD) activity"/>
    <property type="evidence" value="ECO:0007669"/>
    <property type="project" value="UniProtKB-EC"/>
</dbReference>
<dbReference type="InterPro" id="IPR016163">
    <property type="entry name" value="Ald_DH_C"/>
</dbReference>
<evidence type="ECO:0000259" key="5">
    <source>
        <dbReference type="Pfam" id="PF00171"/>
    </source>
</evidence>
<comment type="caution">
    <text evidence="6">The sequence shown here is derived from an EMBL/GenBank/DDBJ whole genome shotgun (WGS) entry which is preliminary data.</text>
</comment>
<dbReference type="GO" id="GO:0006574">
    <property type="term" value="P:L-valine catabolic process"/>
    <property type="evidence" value="ECO:0007669"/>
    <property type="project" value="TreeGrafter"/>
</dbReference>
<dbReference type="AlphaFoldDB" id="S8DN22"/>
<dbReference type="FunFam" id="3.40.309.10:FF:000002">
    <property type="entry name" value="Methylmalonate-semialdehyde dehydrogenase (Acylating)"/>
    <property type="match status" value="1"/>
</dbReference>
<proteinExistence type="inferred from homology"/>
<dbReference type="NCBIfam" id="TIGR01722">
    <property type="entry name" value="MMSDH"/>
    <property type="match status" value="1"/>
</dbReference>
<dbReference type="InterPro" id="IPR010061">
    <property type="entry name" value="MeMal-semiAld_DH"/>
</dbReference>
<accession>S8DN22</accession>
<evidence type="ECO:0000256" key="3">
    <source>
        <dbReference type="ARBA" id="ARBA00023002"/>
    </source>
</evidence>
<dbReference type="Gene3D" id="3.40.605.10">
    <property type="entry name" value="Aldehyde Dehydrogenase, Chain A, domain 1"/>
    <property type="match status" value="1"/>
</dbReference>
<keyword evidence="4" id="KW-0520">NAD</keyword>
<dbReference type="OrthoDB" id="310895at2759"/>
<sequence>MLPPPPGSFIDREELIQHVGEFAISQGYVVTIKQSKKEKVVVLGCDRGGVYRDRRKHADESSGENVRKRKSGSRLTNCPFELVGKKEDGLWFLTVRNGSHNHEPMRDISEHPSARRFSEKEVILIKEMTDAGLKPRQILKRLRQTNPELLSTPKHVYNVKAKLRQGNLAVRRLMTLRTTSYADGSSEPPTSSEPSWKKRYPPRYPNLIGGRFIESHSSTFIDVLNPATQQVVGKVPLSTSEELKAAVSSAKRALISWRNSPVRSRQRIMFKLLELIHRDIDKLASIITLEQGKTLKDAFSEVNHGIELVEHACELTTLQSGEFSLNKKNGIDSYSAREPLGVCVGMCSFNFPAMIPLLMFPVAIACGNTFVLKPSEKTPGACMHLAELAMEAGLPNGVLNVVHGTNDIIDAICDDDEIKAASYIGSDAPGIFFHSRASANSKHPQTNIGAKSLAVVMPDANPDSTLHDIVCAGFGAAVQKCTEISAIIFVGGSKSWEDKLVDYAMSLKVDAGIEPGADIGPVISRQVKDRISRVIQTFAENGARLILDGRNVVVPKYELGNFVGPTILTDVTEAMDCYKEEILAPVVLCMQAGSLDEAISMVNRNKHGNGASIFTSSCFAARKFQIEVMCEQQVGVNVAIPSPLPVFTLTGGSKAASFINGDIN</sequence>
<comment type="similarity">
    <text evidence="1">Belongs to the aldehyde dehydrogenase family.</text>
</comment>
<dbReference type="PANTHER" id="PTHR43866">
    <property type="entry name" value="MALONATE-SEMIALDEHYDE DEHYDROGENASE"/>
    <property type="match status" value="1"/>
</dbReference>
<dbReference type="GO" id="GO:0005739">
    <property type="term" value="C:mitochondrion"/>
    <property type="evidence" value="ECO:0007669"/>
    <property type="project" value="TreeGrafter"/>
</dbReference>
<feature type="domain" description="Aldehyde dehydrogenase" evidence="5">
    <location>
        <begin position="212"/>
        <end position="656"/>
    </location>
</feature>
<evidence type="ECO:0000256" key="2">
    <source>
        <dbReference type="ARBA" id="ARBA00013048"/>
    </source>
</evidence>
<dbReference type="Gene3D" id="3.40.309.10">
    <property type="entry name" value="Aldehyde Dehydrogenase, Chain A, domain 2"/>
    <property type="match status" value="1"/>
</dbReference>
<reference evidence="6 7" key="1">
    <citation type="journal article" date="2013" name="BMC Genomics">
        <title>The miniature genome of a carnivorous plant Genlisea aurea contains a low number of genes and short non-coding sequences.</title>
        <authorList>
            <person name="Leushkin E.V."/>
            <person name="Sutormin R.A."/>
            <person name="Nabieva E.R."/>
            <person name="Penin A.A."/>
            <person name="Kondrashov A.S."/>
            <person name="Logacheva M.D."/>
        </authorList>
    </citation>
    <scope>NUCLEOTIDE SEQUENCE [LARGE SCALE GENOMIC DNA]</scope>
</reference>
<dbReference type="InterPro" id="IPR016162">
    <property type="entry name" value="Ald_DH_N"/>
</dbReference>
<protein>
    <recommendedName>
        <fullName evidence="2">methylmalonate-semialdehyde dehydrogenase (CoA acylating)</fullName>
        <ecNumber evidence="2">1.2.1.27</ecNumber>
    </recommendedName>
</protein>
<evidence type="ECO:0000256" key="1">
    <source>
        <dbReference type="ARBA" id="ARBA00009986"/>
    </source>
</evidence>
<dbReference type="InterPro" id="IPR015590">
    <property type="entry name" value="Aldehyde_DH_dom"/>
</dbReference>
<dbReference type="InterPro" id="IPR016161">
    <property type="entry name" value="Ald_DH/histidinol_DH"/>
</dbReference>
<gene>
    <name evidence="6" type="ORF">M569_10393</name>
</gene>
<organism evidence="6 7">
    <name type="scientific">Genlisea aurea</name>
    <dbReference type="NCBI Taxonomy" id="192259"/>
    <lineage>
        <taxon>Eukaryota</taxon>
        <taxon>Viridiplantae</taxon>
        <taxon>Streptophyta</taxon>
        <taxon>Embryophyta</taxon>
        <taxon>Tracheophyta</taxon>
        <taxon>Spermatophyta</taxon>
        <taxon>Magnoliopsida</taxon>
        <taxon>eudicotyledons</taxon>
        <taxon>Gunneridae</taxon>
        <taxon>Pentapetalae</taxon>
        <taxon>asterids</taxon>
        <taxon>lamiids</taxon>
        <taxon>Lamiales</taxon>
        <taxon>Lentibulariaceae</taxon>
        <taxon>Genlisea</taxon>
    </lineage>
</organism>
<dbReference type="Proteomes" id="UP000015453">
    <property type="component" value="Unassembled WGS sequence"/>
</dbReference>
<keyword evidence="7" id="KW-1185">Reference proteome</keyword>
<dbReference type="PANTHER" id="PTHR43866:SF3">
    <property type="entry name" value="METHYLMALONATE-SEMIALDEHYDE DEHYDROGENASE [ACYLATING], MITOCHONDRIAL"/>
    <property type="match status" value="1"/>
</dbReference>
<dbReference type="EMBL" id="AUSU01004857">
    <property type="protein sequence ID" value="EPS64388.1"/>
    <property type="molecule type" value="Genomic_DNA"/>
</dbReference>
<evidence type="ECO:0000313" key="6">
    <source>
        <dbReference type="EMBL" id="EPS64388.1"/>
    </source>
</evidence>
<evidence type="ECO:0000313" key="7">
    <source>
        <dbReference type="Proteomes" id="UP000015453"/>
    </source>
</evidence>
<evidence type="ECO:0000256" key="4">
    <source>
        <dbReference type="ARBA" id="ARBA00023027"/>
    </source>
</evidence>